<dbReference type="Pfam" id="PF00196">
    <property type="entry name" value="GerE"/>
    <property type="match status" value="1"/>
</dbReference>
<comment type="caution">
    <text evidence="3">The sequence shown here is derived from an EMBL/GenBank/DDBJ whole genome shotgun (WGS) entry which is preliminary data.</text>
</comment>
<dbReference type="PRINTS" id="PR00038">
    <property type="entry name" value="HTHLUXR"/>
</dbReference>
<accession>A0A562NV07</accession>
<gene>
    <name evidence="3" type="ORF">IQ24_01395</name>
</gene>
<evidence type="ECO:0000256" key="1">
    <source>
        <dbReference type="ARBA" id="ARBA00023125"/>
    </source>
</evidence>
<dbReference type="SUPFAM" id="SSF46894">
    <property type="entry name" value="C-terminal effector domain of the bipartite response regulators"/>
    <property type="match status" value="1"/>
</dbReference>
<dbReference type="Proteomes" id="UP000316225">
    <property type="component" value="Unassembled WGS sequence"/>
</dbReference>
<dbReference type="GO" id="GO:0003677">
    <property type="term" value="F:DNA binding"/>
    <property type="evidence" value="ECO:0007669"/>
    <property type="project" value="UniProtKB-KW"/>
</dbReference>
<dbReference type="InterPro" id="IPR016032">
    <property type="entry name" value="Sig_transdc_resp-reg_C-effctor"/>
</dbReference>
<dbReference type="Gene3D" id="1.10.10.10">
    <property type="entry name" value="Winged helix-like DNA-binding domain superfamily/Winged helix DNA-binding domain"/>
    <property type="match status" value="1"/>
</dbReference>
<organism evidence="3 4">
    <name type="scientific">Paracoccus sulfuroxidans</name>
    <dbReference type="NCBI Taxonomy" id="384678"/>
    <lineage>
        <taxon>Bacteria</taxon>
        <taxon>Pseudomonadati</taxon>
        <taxon>Pseudomonadota</taxon>
        <taxon>Alphaproteobacteria</taxon>
        <taxon>Rhodobacterales</taxon>
        <taxon>Paracoccaceae</taxon>
        <taxon>Paracoccus</taxon>
    </lineage>
</organism>
<reference evidence="3 4" key="1">
    <citation type="journal article" date="2015" name="Stand. Genomic Sci.">
        <title>Genomic Encyclopedia of Bacterial and Archaeal Type Strains, Phase III: the genomes of soil and plant-associated and newly described type strains.</title>
        <authorList>
            <person name="Whitman W.B."/>
            <person name="Woyke T."/>
            <person name="Klenk H.P."/>
            <person name="Zhou Y."/>
            <person name="Lilburn T.G."/>
            <person name="Beck B.J."/>
            <person name="De Vos P."/>
            <person name="Vandamme P."/>
            <person name="Eisen J.A."/>
            <person name="Garrity G."/>
            <person name="Hugenholtz P."/>
            <person name="Kyrpides N.C."/>
        </authorList>
    </citation>
    <scope>NUCLEOTIDE SEQUENCE [LARGE SCALE GENOMIC DNA]</scope>
    <source>
        <strain evidence="3 4">CGMCC 1.5364</strain>
    </source>
</reference>
<dbReference type="EMBL" id="VLKU01000003">
    <property type="protein sequence ID" value="TWI36032.1"/>
    <property type="molecule type" value="Genomic_DNA"/>
</dbReference>
<dbReference type="InterPro" id="IPR039420">
    <property type="entry name" value="WalR-like"/>
</dbReference>
<evidence type="ECO:0000313" key="4">
    <source>
        <dbReference type="Proteomes" id="UP000316225"/>
    </source>
</evidence>
<dbReference type="PANTHER" id="PTHR43214">
    <property type="entry name" value="TWO-COMPONENT RESPONSE REGULATOR"/>
    <property type="match status" value="1"/>
</dbReference>
<dbReference type="GO" id="GO:0006355">
    <property type="term" value="P:regulation of DNA-templated transcription"/>
    <property type="evidence" value="ECO:0007669"/>
    <property type="project" value="InterPro"/>
</dbReference>
<dbReference type="PROSITE" id="PS50043">
    <property type="entry name" value="HTH_LUXR_2"/>
    <property type="match status" value="1"/>
</dbReference>
<dbReference type="AlphaFoldDB" id="A0A562NV07"/>
<keyword evidence="4" id="KW-1185">Reference proteome</keyword>
<dbReference type="InterPro" id="IPR000792">
    <property type="entry name" value="Tscrpt_reg_LuxR_C"/>
</dbReference>
<dbReference type="SMART" id="SM00421">
    <property type="entry name" value="HTH_LUXR"/>
    <property type="match status" value="1"/>
</dbReference>
<evidence type="ECO:0000313" key="3">
    <source>
        <dbReference type="EMBL" id="TWI36032.1"/>
    </source>
</evidence>
<protein>
    <submittedName>
        <fullName evidence="3">Regulatory LuxR family protein</fullName>
    </submittedName>
</protein>
<sequence length="154" mass="16348">MTKHFEPSANLSSEQARIIITNAEPHVSAGIKLLMQFLNPNVEIIHAPSGDVKEILAELPTPVRPAEKSAANDRRLPKDALLDSLTPRQCDVLLQLVEGHTNKQIARVLGISPATVRVHVSAVLRTLGVSSRTAAAAIAGSHIANRSGDSGSSQ</sequence>
<proteinExistence type="predicted"/>
<evidence type="ECO:0000259" key="2">
    <source>
        <dbReference type="PROSITE" id="PS50043"/>
    </source>
</evidence>
<keyword evidence="1" id="KW-0238">DNA-binding</keyword>
<dbReference type="CDD" id="cd06170">
    <property type="entry name" value="LuxR_C_like"/>
    <property type="match status" value="1"/>
</dbReference>
<dbReference type="InterPro" id="IPR036388">
    <property type="entry name" value="WH-like_DNA-bd_sf"/>
</dbReference>
<feature type="domain" description="HTH luxR-type" evidence="2">
    <location>
        <begin position="78"/>
        <end position="143"/>
    </location>
</feature>
<name>A0A562NV07_9RHOB</name>